<dbReference type="Gene3D" id="3.20.20.80">
    <property type="entry name" value="Glycosidases"/>
    <property type="match status" value="1"/>
</dbReference>
<evidence type="ECO:0000313" key="5">
    <source>
        <dbReference type="Proteomes" id="UP000008330"/>
    </source>
</evidence>
<keyword evidence="5" id="KW-1185">Reference proteome</keyword>
<evidence type="ECO:0000259" key="3">
    <source>
        <dbReference type="Pfam" id="PF00150"/>
    </source>
</evidence>
<dbReference type="RefSeq" id="WP_012557251.1">
    <property type="nucleotide sequence ID" value="NC_011369.1"/>
</dbReference>
<dbReference type="PANTHER" id="PTHR34142">
    <property type="entry name" value="ENDO-BETA-1,4-GLUCANASE A"/>
    <property type="match status" value="1"/>
</dbReference>
<evidence type="ECO:0000256" key="2">
    <source>
        <dbReference type="ARBA" id="ARBA00023295"/>
    </source>
</evidence>
<dbReference type="PANTHER" id="PTHR34142:SF1">
    <property type="entry name" value="GLYCOSIDE HYDROLASE FAMILY 5 DOMAIN-CONTAINING PROTEIN"/>
    <property type="match status" value="1"/>
</dbReference>
<dbReference type="SUPFAM" id="SSF51445">
    <property type="entry name" value="(Trans)glycosidases"/>
    <property type="match status" value="1"/>
</dbReference>
<gene>
    <name evidence="4" type="ordered locus">Rleg2_1155</name>
</gene>
<dbReference type="KEGG" id="rlt:Rleg2_1155"/>
<keyword evidence="1 4" id="KW-0378">Hydrolase</keyword>
<feature type="domain" description="Glycoside hydrolase family 5" evidence="3">
    <location>
        <begin position="447"/>
        <end position="711"/>
    </location>
</feature>
<dbReference type="InterPro" id="IPR017853">
    <property type="entry name" value="GH"/>
</dbReference>
<dbReference type="Pfam" id="PF00150">
    <property type="entry name" value="Cellulase"/>
    <property type="match status" value="1"/>
</dbReference>
<organism evidence="4 5">
    <name type="scientific">Rhizobium leguminosarum bv. trifolii (strain WSM2304)</name>
    <dbReference type="NCBI Taxonomy" id="395492"/>
    <lineage>
        <taxon>Bacteria</taxon>
        <taxon>Pseudomonadati</taxon>
        <taxon>Pseudomonadota</taxon>
        <taxon>Alphaproteobacteria</taxon>
        <taxon>Hyphomicrobiales</taxon>
        <taxon>Rhizobiaceae</taxon>
        <taxon>Rhizobium/Agrobacterium group</taxon>
        <taxon>Rhizobium</taxon>
    </lineage>
</organism>
<protein>
    <submittedName>
        <fullName evidence="4">Glycoside hydrolase family 5</fullName>
    </submittedName>
</protein>
<accession>A0ABF7QKC4</accession>
<evidence type="ECO:0000256" key="1">
    <source>
        <dbReference type="ARBA" id="ARBA00022801"/>
    </source>
</evidence>
<dbReference type="InterPro" id="IPR001547">
    <property type="entry name" value="Glyco_hydro_5"/>
</dbReference>
<dbReference type="EMBL" id="CP001191">
    <property type="protein sequence ID" value="ACI54449.1"/>
    <property type="molecule type" value="Genomic_DNA"/>
</dbReference>
<dbReference type="AlphaFoldDB" id="A0ABF7QKC4"/>
<keyword evidence="2" id="KW-0326">Glycosidase</keyword>
<dbReference type="Proteomes" id="UP000008330">
    <property type="component" value="Chromosome"/>
</dbReference>
<evidence type="ECO:0000313" key="4">
    <source>
        <dbReference type="EMBL" id="ACI54449.1"/>
    </source>
</evidence>
<dbReference type="GO" id="GO:0016798">
    <property type="term" value="F:hydrolase activity, acting on glycosyl bonds"/>
    <property type="evidence" value="ECO:0007669"/>
    <property type="project" value="UniProtKB-KW"/>
</dbReference>
<name>A0ABF7QKC4_RHILW</name>
<reference evidence="4 5" key="1">
    <citation type="journal article" date="2010" name="Stand. Genomic Sci.">
        <title>Complete genome sequence of Rhizobium leguminosarum bv trifolii strain WSM2304, an effective microsymbiont of the South American clover Trifolium polymorphum.</title>
        <authorList>
            <person name="Reeve W."/>
            <person name="O'Hara G."/>
            <person name="Chain P."/>
            <person name="Ardley J."/>
            <person name="Brau L."/>
            <person name="Nandesena K."/>
            <person name="Tiwari R."/>
            <person name="Malfatti S."/>
            <person name="Kiss H."/>
            <person name="Lapidus A."/>
            <person name="Copeland A."/>
            <person name="Nolan M."/>
            <person name="Land M."/>
            <person name="Ivanova N."/>
            <person name="Mavromatis K."/>
            <person name="Markowitz V."/>
            <person name="Kyrpides N."/>
            <person name="Melino V."/>
            <person name="Denton M."/>
            <person name="Yates R."/>
            <person name="Howieson J."/>
        </authorList>
    </citation>
    <scope>NUCLEOTIDE SEQUENCE [LARGE SCALE GENOMIC DNA]</scope>
    <source>
        <strain evidence="4 5">WSM2304</strain>
    </source>
</reference>
<sequence>MFQPFVQTLKTSASTGVRWDLWYANSTGFYMNEGAEIALKITVANPTAGCSIRCYCTGAAATENNNNWSKSWTNMCTEEAARHTGVTYTPQGDSTHPSSRTGIFTFAANYDGEPIILARTAQYDLTTEGTVQLDTWIDNPSSGSILHGVVSLQIADVSVTPPGTPTFRVVSPGGFINEGDMVDITLQTENITPGTTCTVQIVNTAANSADWIEDNHTQWTNACAAVGCTYTIRTSSSGLITFGSGYSDANPIHYTRTSKADNLTEAATEQVDWIFANFSDSSMRIYSSAVSYWLIDTSQNPTAPAFQIKMSPNNPNPGDTITYTLKSETGATGGGTVVFAQGGDASDADFNISLDDLLTNLAATQPANMSYDTSTNTLTVTSSWTGTASTTRILNPATTATKHTISLASAGGGAVLVVADDVCYIGGAGAVAPFTYASGINLSGADFGSFLINSNTVLDYYATKDFHVARFPVKWEYLQSAAFGSLNTSNTNAFVAMVKYWTNTKGRFAIVDLHSYSKLNNVQIGITGSLVRPQALCDLWVKLVGALQAASVDMSKVILDFMNEPTNLAADWRRYAQATANAVRARTTFTGMIMIEGVSGSSAMNWSANKNDSELVKFYDPANNYAFQPHQYLDSNGSGTLGSCAVNSNSRISSITNWARTNGKKLFLGEIAWGDDSIAGNEQCAVEYQQIMTRLTVSDDDVWIGYTYWGAGQFWAAGYPFKLDPSAYDGSVPDTQQMYELLLYNRFTA</sequence>
<proteinExistence type="predicted"/>